<evidence type="ECO:0000256" key="4">
    <source>
        <dbReference type="ARBA" id="ARBA00022881"/>
    </source>
</evidence>
<dbReference type="Gene3D" id="3.30.420.340">
    <property type="entry name" value="UvrC, RNAse H endonuclease domain"/>
    <property type="match status" value="1"/>
</dbReference>
<evidence type="ECO:0000256" key="2">
    <source>
        <dbReference type="ARBA" id="ARBA00022763"/>
    </source>
</evidence>
<evidence type="ECO:0000259" key="7">
    <source>
        <dbReference type="PROSITE" id="PS50164"/>
    </source>
</evidence>
<dbReference type="Gene3D" id="3.40.1440.10">
    <property type="entry name" value="GIY-YIG endonuclease"/>
    <property type="match status" value="1"/>
</dbReference>
<dbReference type="GO" id="GO:0006289">
    <property type="term" value="P:nucleotide-excision repair"/>
    <property type="evidence" value="ECO:0007669"/>
    <property type="project" value="InterPro"/>
</dbReference>
<feature type="domain" description="GIY-YIG" evidence="7">
    <location>
        <begin position="13"/>
        <end position="91"/>
    </location>
</feature>
<feature type="domain" description="UvrC family homology region profile" evidence="8">
    <location>
        <begin position="177"/>
        <end position="367"/>
    </location>
</feature>
<name>A0A0G0Q402_9BACT</name>
<dbReference type="InterPro" id="IPR050066">
    <property type="entry name" value="UvrABC_protein_C"/>
</dbReference>
<dbReference type="CDD" id="cd10434">
    <property type="entry name" value="GIY-YIG_UvrC_Cho"/>
    <property type="match status" value="1"/>
</dbReference>
<proteinExistence type="predicted"/>
<dbReference type="FunFam" id="3.40.1440.10:FF:000001">
    <property type="entry name" value="UvrABC system protein C"/>
    <property type="match status" value="1"/>
</dbReference>
<keyword evidence="5" id="KW-0234">DNA repair</keyword>
<feature type="domain" description="UVR" evidence="6">
    <location>
        <begin position="205"/>
        <end position="240"/>
    </location>
</feature>
<gene>
    <name evidence="9" type="ORF">UT63_C0052G0005</name>
</gene>
<dbReference type="AlphaFoldDB" id="A0A0G0Q402"/>
<dbReference type="PANTHER" id="PTHR30562">
    <property type="entry name" value="UVRC/OXIDOREDUCTASE"/>
    <property type="match status" value="1"/>
</dbReference>
<dbReference type="EMBL" id="LBXN01000052">
    <property type="protein sequence ID" value="KKR32091.1"/>
    <property type="molecule type" value="Genomic_DNA"/>
</dbReference>
<dbReference type="InterPro" id="IPR038476">
    <property type="entry name" value="UvrC_RNase_H_dom_sf"/>
</dbReference>
<dbReference type="PATRIC" id="fig|1618450.3.peg.998"/>
<comment type="caution">
    <text evidence="9">The sequence shown here is derived from an EMBL/GenBank/DDBJ whole genome shotgun (WGS) entry which is preliminary data.</text>
</comment>
<dbReference type="InterPro" id="IPR047296">
    <property type="entry name" value="GIY-YIG_UvrC_Cho"/>
</dbReference>
<reference evidence="9 10" key="1">
    <citation type="journal article" date="2015" name="Nature">
        <title>rRNA introns, odd ribosomes, and small enigmatic genomes across a large radiation of phyla.</title>
        <authorList>
            <person name="Brown C.T."/>
            <person name="Hug L.A."/>
            <person name="Thomas B.C."/>
            <person name="Sharon I."/>
            <person name="Castelle C.J."/>
            <person name="Singh A."/>
            <person name="Wilkins M.J."/>
            <person name="Williams K.H."/>
            <person name="Banfield J.F."/>
        </authorList>
    </citation>
    <scope>NUCLEOTIDE SEQUENCE [LARGE SCALE GENOMIC DNA]</scope>
</reference>
<dbReference type="Pfam" id="PF02151">
    <property type="entry name" value="UVR"/>
    <property type="match status" value="1"/>
</dbReference>
<dbReference type="Pfam" id="PF08459">
    <property type="entry name" value="UvrC_RNaseH_dom"/>
    <property type="match status" value="1"/>
</dbReference>
<organism evidence="9 10">
    <name type="scientific">Candidatus Gottesmanbacteria bacterium GW2011_GWC2_39_8</name>
    <dbReference type="NCBI Taxonomy" id="1618450"/>
    <lineage>
        <taxon>Bacteria</taxon>
        <taxon>Candidatus Gottesmaniibacteriota</taxon>
    </lineage>
</organism>
<dbReference type="PROSITE" id="PS50164">
    <property type="entry name" value="GIY_YIG"/>
    <property type="match status" value="1"/>
</dbReference>
<dbReference type="PROSITE" id="PS50151">
    <property type="entry name" value="UVR"/>
    <property type="match status" value="1"/>
</dbReference>
<dbReference type="InterPro" id="IPR036876">
    <property type="entry name" value="UVR_dom_sf"/>
</dbReference>
<dbReference type="Proteomes" id="UP000034539">
    <property type="component" value="Unassembled WGS sequence"/>
</dbReference>
<dbReference type="GO" id="GO:0009381">
    <property type="term" value="F:excinuclease ABC activity"/>
    <property type="evidence" value="ECO:0007669"/>
    <property type="project" value="InterPro"/>
</dbReference>
<keyword evidence="4" id="KW-0267">Excision nuclease</keyword>
<dbReference type="InterPro" id="IPR001943">
    <property type="entry name" value="UVR_dom"/>
</dbReference>
<dbReference type="PANTHER" id="PTHR30562:SF1">
    <property type="entry name" value="UVRABC SYSTEM PROTEIN C"/>
    <property type="match status" value="1"/>
</dbReference>
<dbReference type="InterPro" id="IPR035901">
    <property type="entry name" value="GIY-YIG_endonuc_sf"/>
</dbReference>
<evidence type="ECO:0000313" key="10">
    <source>
        <dbReference type="Proteomes" id="UP000034539"/>
    </source>
</evidence>
<evidence type="ECO:0000259" key="8">
    <source>
        <dbReference type="PROSITE" id="PS50165"/>
    </source>
</evidence>
<dbReference type="SMART" id="SM00465">
    <property type="entry name" value="GIYc"/>
    <property type="match status" value="1"/>
</dbReference>
<evidence type="ECO:0000256" key="1">
    <source>
        <dbReference type="ARBA" id="ARBA00022490"/>
    </source>
</evidence>
<dbReference type="PROSITE" id="PS50165">
    <property type="entry name" value="UVRC"/>
    <property type="match status" value="1"/>
</dbReference>
<dbReference type="InterPro" id="IPR001162">
    <property type="entry name" value="UvrC_RNase_H_dom"/>
</dbReference>
<sequence>MEKISEIIQDLPGKTGVYLLKNVNLETIYVGKAINIKERVKSHFSQADDNSKETRLYNETVKVEFILVESEFEALLVEASLIRSLKPKYNVVWRDDKHFLYIKISREDFPKIMTVRREDDQKSSYFGPFPSATTTREVLYLLRHIFPFCTQNKISKRACFYTHIGLCDPCPSNIVKLTGDEYDKNKKKYRENISKIKLILSGKTHQLISLLEKEMKGKSKLENFEDAAEYRDKIMKIQYLTKTHQPVRRYLESPNFFDTLVRNELEDLQIELNKYFSGIKLPEKIECYDISNTGGKNAVASQVTFINGEPEKSLYKRYKIRTLNSPNDYMMMKEVLTRRLKHKEWLLPDILMVDGGKPQVNAANEVIKELGLNVPIIGLAKRIEEIIIQKNLNVIAIRQLAEKQSQPLYSQTMGSPRRFAPRDDREFSSIILPRNSLALKLLQRVRDESHRFAHKYHELLRMRSLLSN</sequence>
<evidence type="ECO:0000259" key="6">
    <source>
        <dbReference type="PROSITE" id="PS50151"/>
    </source>
</evidence>
<evidence type="ECO:0000256" key="5">
    <source>
        <dbReference type="ARBA" id="ARBA00023204"/>
    </source>
</evidence>
<protein>
    <submittedName>
        <fullName evidence="9">Excinuclease ABC subunit C</fullName>
    </submittedName>
</protein>
<keyword evidence="2" id="KW-0227">DNA damage</keyword>
<dbReference type="Pfam" id="PF01541">
    <property type="entry name" value="GIY-YIG"/>
    <property type="match status" value="1"/>
</dbReference>
<dbReference type="InterPro" id="IPR000305">
    <property type="entry name" value="GIY-YIG_endonuc"/>
</dbReference>
<dbReference type="SUPFAM" id="SSF46600">
    <property type="entry name" value="C-terminal UvrC-binding domain of UvrB"/>
    <property type="match status" value="1"/>
</dbReference>
<keyword evidence="3" id="KW-0228">DNA excision</keyword>
<evidence type="ECO:0000313" key="9">
    <source>
        <dbReference type="EMBL" id="KKR32091.1"/>
    </source>
</evidence>
<accession>A0A0G0Q402</accession>
<dbReference type="GO" id="GO:0009380">
    <property type="term" value="C:excinuclease repair complex"/>
    <property type="evidence" value="ECO:0007669"/>
    <property type="project" value="TreeGrafter"/>
</dbReference>
<keyword evidence="1" id="KW-0963">Cytoplasm</keyword>
<evidence type="ECO:0000256" key="3">
    <source>
        <dbReference type="ARBA" id="ARBA00022769"/>
    </source>
</evidence>
<dbReference type="Gene3D" id="4.10.860.10">
    <property type="entry name" value="UVR domain"/>
    <property type="match status" value="1"/>
</dbReference>
<dbReference type="SUPFAM" id="SSF82771">
    <property type="entry name" value="GIY-YIG endonuclease"/>
    <property type="match status" value="1"/>
</dbReference>